<dbReference type="InterPro" id="IPR011990">
    <property type="entry name" value="TPR-like_helical_dom_sf"/>
</dbReference>
<dbReference type="Gene3D" id="6.10.140.2220">
    <property type="match status" value="1"/>
</dbReference>
<dbReference type="Proteomes" id="UP001224775">
    <property type="component" value="Unassembled WGS sequence"/>
</dbReference>
<dbReference type="PROSITE" id="PS50865">
    <property type="entry name" value="ZF_MYND_2"/>
    <property type="match status" value="1"/>
</dbReference>
<dbReference type="AlphaFoldDB" id="A0AAD8XVF1"/>
<keyword evidence="2 4" id="KW-0863">Zinc-finger</keyword>
<proteinExistence type="predicted"/>
<feature type="domain" description="MYND-type" evidence="5">
    <location>
        <begin position="3"/>
        <end position="44"/>
    </location>
</feature>
<evidence type="ECO:0000259" key="5">
    <source>
        <dbReference type="PROSITE" id="PS50865"/>
    </source>
</evidence>
<dbReference type="SUPFAM" id="SSF81901">
    <property type="entry name" value="HCP-like"/>
    <property type="match status" value="1"/>
</dbReference>
<gene>
    <name evidence="6" type="ORF">QTG54_014834</name>
</gene>
<dbReference type="SUPFAM" id="SSF144232">
    <property type="entry name" value="HIT/MYND zinc finger-like"/>
    <property type="match status" value="1"/>
</dbReference>
<dbReference type="Gene3D" id="1.25.40.10">
    <property type="entry name" value="Tetratricopeptide repeat domain"/>
    <property type="match status" value="1"/>
</dbReference>
<keyword evidence="1" id="KW-0479">Metal-binding</keyword>
<accession>A0AAD8XVF1</accession>
<name>A0AAD8XVF1_9STRA</name>
<reference evidence="6" key="1">
    <citation type="submission" date="2023-06" db="EMBL/GenBank/DDBJ databases">
        <title>Survivors Of The Sea: Transcriptome response of Skeletonema marinoi to long-term dormancy.</title>
        <authorList>
            <person name="Pinder M.I.M."/>
            <person name="Kourtchenko O."/>
            <person name="Robertson E.K."/>
            <person name="Larsson T."/>
            <person name="Maumus F."/>
            <person name="Osuna-Cruz C.M."/>
            <person name="Vancaester E."/>
            <person name="Stenow R."/>
            <person name="Vandepoele K."/>
            <person name="Ploug H."/>
            <person name="Bruchert V."/>
            <person name="Godhe A."/>
            <person name="Topel M."/>
        </authorList>
    </citation>
    <scope>NUCLEOTIDE SEQUENCE</scope>
    <source>
        <strain evidence="6">R05AC</strain>
    </source>
</reference>
<dbReference type="Pfam" id="PF01753">
    <property type="entry name" value="zf-MYND"/>
    <property type="match status" value="1"/>
</dbReference>
<sequence length="223" mass="25265">MCCACCGIAEGDDIKLKTCTACKSARYCSVKYQKEHRPQHKRACKKRAAELRDELLFKQPESTHYGDCPICCLPLLIDEHKCLMMTCCSKRICNGCDYANQMRELDGNLQQKCPLCRRLVPKTQEQVKMNNLKRVAAIDPVAMCQMGSIRFNDGDYDTAFEYWTKATGLGDVGSHYNLSLLYKKGLGVEKDKKNSCVISFGSGCHWRGPIILQTRKMVGKREQ</sequence>
<evidence type="ECO:0000256" key="1">
    <source>
        <dbReference type="ARBA" id="ARBA00022723"/>
    </source>
</evidence>
<dbReference type="GO" id="GO:0008270">
    <property type="term" value="F:zinc ion binding"/>
    <property type="evidence" value="ECO:0007669"/>
    <property type="project" value="UniProtKB-KW"/>
</dbReference>
<dbReference type="InterPro" id="IPR002893">
    <property type="entry name" value="Znf_MYND"/>
</dbReference>
<dbReference type="EMBL" id="JATAAI010000038">
    <property type="protein sequence ID" value="KAK1734586.1"/>
    <property type="molecule type" value="Genomic_DNA"/>
</dbReference>
<evidence type="ECO:0000313" key="6">
    <source>
        <dbReference type="EMBL" id="KAK1734586.1"/>
    </source>
</evidence>
<protein>
    <recommendedName>
        <fullName evidence="5">MYND-type domain-containing protein</fullName>
    </recommendedName>
</protein>
<comment type="caution">
    <text evidence="6">The sequence shown here is derived from an EMBL/GenBank/DDBJ whole genome shotgun (WGS) entry which is preliminary data.</text>
</comment>
<evidence type="ECO:0000313" key="7">
    <source>
        <dbReference type="Proteomes" id="UP001224775"/>
    </source>
</evidence>
<keyword evidence="7" id="KW-1185">Reference proteome</keyword>
<keyword evidence="3" id="KW-0862">Zinc</keyword>
<organism evidence="6 7">
    <name type="scientific">Skeletonema marinoi</name>
    <dbReference type="NCBI Taxonomy" id="267567"/>
    <lineage>
        <taxon>Eukaryota</taxon>
        <taxon>Sar</taxon>
        <taxon>Stramenopiles</taxon>
        <taxon>Ochrophyta</taxon>
        <taxon>Bacillariophyta</taxon>
        <taxon>Coscinodiscophyceae</taxon>
        <taxon>Thalassiosirophycidae</taxon>
        <taxon>Thalassiosirales</taxon>
        <taxon>Skeletonemataceae</taxon>
        <taxon>Skeletonema</taxon>
        <taxon>Skeletonema marinoi-dohrnii complex</taxon>
    </lineage>
</organism>
<evidence type="ECO:0000256" key="2">
    <source>
        <dbReference type="ARBA" id="ARBA00022771"/>
    </source>
</evidence>
<evidence type="ECO:0000256" key="4">
    <source>
        <dbReference type="PROSITE-ProRule" id="PRU00134"/>
    </source>
</evidence>
<evidence type="ECO:0000256" key="3">
    <source>
        <dbReference type="ARBA" id="ARBA00022833"/>
    </source>
</evidence>